<reference evidence="1" key="1">
    <citation type="submission" date="2020-01" db="EMBL/GenBank/DDBJ databases">
        <title>Development of genomics and gene disruption for Polysphondylium violaceum indicates a role for the polyketide synthase stlB in stalk morphogenesis.</title>
        <authorList>
            <person name="Narita B."/>
            <person name="Kawabe Y."/>
            <person name="Kin K."/>
            <person name="Saito T."/>
            <person name="Gibbs R."/>
            <person name="Kuspa A."/>
            <person name="Muzny D."/>
            <person name="Queller D."/>
            <person name="Richards S."/>
            <person name="Strassman J."/>
            <person name="Sucgang R."/>
            <person name="Worley K."/>
            <person name="Schaap P."/>
        </authorList>
    </citation>
    <scope>NUCLEOTIDE SEQUENCE</scope>
    <source>
        <strain evidence="1">QSvi11</strain>
    </source>
</reference>
<proteinExistence type="predicted"/>
<evidence type="ECO:0000313" key="1">
    <source>
        <dbReference type="EMBL" id="KAF2070213.1"/>
    </source>
</evidence>
<sequence length="756" mass="88402">MKIDSYRLVFSNIFLSTKIYNTVHQLHVNKYPLKYNDIVDVNWMLDNGHIGLAREKIKKNSNSNNSNHLYVNPEHLFSIVANKHTEIFIYMFEKYKYYALEFYDMYLERIFVDLVNVDVARYLFQNGYARDLSNMYPLQYLDIKVLAWLLENQWIRPTPTSLVNYKSRDGKTSQRTSRKYTKEFVDLMAQYTPSPIQQADVQVIMQNMIGEDSCSFIFDALSPLFVKDPSISVVKKENGMEHTLNYQQALEVVLKIKEKRDIDINNNVNTGELMLAAKEPGFRFTMNAACQIWLSCIKEGGEQSLLNMWKVLSSRIRVTPQHIHFHLSRELTDEDNNNDLTNDQEVIDIAKPVLKAACQTASLKVLEFLMDRGHSPQVHLAITEFEEDFFKNLLKKTLSHEEITIVVQKLCLQINWIHEVLLYCCLFGSGDNFNALYPLLSKHLLLQRDVPPLLNACVESLEYHMISVLHGHGLMFSDYREHFLELCENYPFTHLLDDVSRVIANASNEKDRTVVCAFFLSSAIKHNDLVGTKYIFSQHKFDSLENKDLKELSSLKNLAIIDFINKNRSECFTFEALNNNYIQTLFNKIIDIEIRQNQPINVPLVEYLIQENCIDIKSFKDIQAFFDHNNGIQETYTFYQIVYLIDHNNYSSMDSFIDILIDTVDWYKYLEYIYKNQDKFQTKPSFQTIFDHLIIDLTSKNLQQSKDKLETLVHRYKCVLNDSHYQYLVKHTDGLTLFGIVPDSKFVSSDYHPLPI</sequence>
<dbReference type="Proteomes" id="UP000695562">
    <property type="component" value="Unassembled WGS sequence"/>
</dbReference>
<comment type="caution">
    <text evidence="1">The sequence shown here is derived from an EMBL/GenBank/DDBJ whole genome shotgun (WGS) entry which is preliminary data.</text>
</comment>
<dbReference type="EMBL" id="AJWJ01000525">
    <property type="protein sequence ID" value="KAF2070213.1"/>
    <property type="molecule type" value="Genomic_DNA"/>
</dbReference>
<organism evidence="1 2">
    <name type="scientific">Polysphondylium violaceum</name>
    <dbReference type="NCBI Taxonomy" id="133409"/>
    <lineage>
        <taxon>Eukaryota</taxon>
        <taxon>Amoebozoa</taxon>
        <taxon>Evosea</taxon>
        <taxon>Eumycetozoa</taxon>
        <taxon>Dictyostelia</taxon>
        <taxon>Dictyosteliales</taxon>
        <taxon>Dictyosteliaceae</taxon>
        <taxon>Polysphondylium</taxon>
    </lineage>
</organism>
<name>A0A8J4UX99_9MYCE</name>
<keyword evidence="2" id="KW-1185">Reference proteome</keyword>
<protein>
    <submittedName>
        <fullName evidence="1">Uncharacterized protein</fullName>
    </submittedName>
</protein>
<accession>A0A8J4UX99</accession>
<evidence type="ECO:0000313" key="2">
    <source>
        <dbReference type="Proteomes" id="UP000695562"/>
    </source>
</evidence>
<dbReference type="AlphaFoldDB" id="A0A8J4UX99"/>
<gene>
    <name evidence="1" type="ORF">CYY_008474</name>
</gene>